<evidence type="ECO:0000313" key="3">
    <source>
        <dbReference type="Proteomes" id="UP000800038"/>
    </source>
</evidence>
<evidence type="ECO:0000313" key="2">
    <source>
        <dbReference type="EMBL" id="KAF1946315.1"/>
    </source>
</evidence>
<accession>A0A6A5T018</accession>
<dbReference type="Proteomes" id="UP000800038">
    <property type="component" value="Unassembled WGS sequence"/>
</dbReference>
<name>A0A6A5T018_9PLEO</name>
<keyword evidence="3" id="KW-1185">Reference proteome</keyword>
<gene>
    <name evidence="2" type="ORF">EJ02DRAFT_450754</name>
</gene>
<sequence length="173" mass="18624">MGAPLYPSNMPSVKRNERTTSDMGSSETTIKNAVPQLDGPTDHRFQMRPSTTMNGLMQPAASQSHPQHHHHNQQARNTTSAPSAPPPPPRQQVRATGNAVNDLLPYCTTEPPLSQARVIALSDVVGSLKELALLSLGASSGDTGCAERLQNAVGQQTTTNIVEFFVDEWEIEG</sequence>
<dbReference type="EMBL" id="ML976004">
    <property type="protein sequence ID" value="KAF1946315.1"/>
    <property type="molecule type" value="Genomic_DNA"/>
</dbReference>
<feature type="compositionally biased region" description="Polar residues" evidence="1">
    <location>
        <begin position="21"/>
        <end position="31"/>
    </location>
</feature>
<dbReference type="OrthoDB" id="3791893at2759"/>
<feature type="region of interest" description="Disordered" evidence="1">
    <location>
        <begin position="1"/>
        <end position="94"/>
    </location>
</feature>
<proteinExistence type="predicted"/>
<organism evidence="2 3">
    <name type="scientific">Clathrospora elynae</name>
    <dbReference type="NCBI Taxonomy" id="706981"/>
    <lineage>
        <taxon>Eukaryota</taxon>
        <taxon>Fungi</taxon>
        <taxon>Dikarya</taxon>
        <taxon>Ascomycota</taxon>
        <taxon>Pezizomycotina</taxon>
        <taxon>Dothideomycetes</taxon>
        <taxon>Pleosporomycetidae</taxon>
        <taxon>Pleosporales</taxon>
        <taxon>Diademaceae</taxon>
        <taxon>Clathrospora</taxon>
    </lineage>
</organism>
<reference evidence="2" key="1">
    <citation type="journal article" date="2020" name="Stud. Mycol.">
        <title>101 Dothideomycetes genomes: a test case for predicting lifestyles and emergence of pathogens.</title>
        <authorList>
            <person name="Haridas S."/>
            <person name="Albert R."/>
            <person name="Binder M."/>
            <person name="Bloem J."/>
            <person name="Labutti K."/>
            <person name="Salamov A."/>
            <person name="Andreopoulos B."/>
            <person name="Baker S."/>
            <person name="Barry K."/>
            <person name="Bills G."/>
            <person name="Bluhm B."/>
            <person name="Cannon C."/>
            <person name="Castanera R."/>
            <person name="Culley D."/>
            <person name="Daum C."/>
            <person name="Ezra D."/>
            <person name="Gonzalez J."/>
            <person name="Henrissat B."/>
            <person name="Kuo A."/>
            <person name="Liang C."/>
            <person name="Lipzen A."/>
            <person name="Lutzoni F."/>
            <person name="Magnuson J."/>
            <person name="Mondo S."/>
            <person name="Nolan M."/>
            <person name="Ohm R."/>
            <person name="Pangilinan J."/>
            <person name="Park H.-J."/>
            <person name="Ramirez L."/>
            <person name="Alfaro M."/>
            <person name="Sun H."/>
            <person name="Tritt A."/>
            <person name="Yoshinaga Y."/>
            <person name="Zwiers L.-H."/>
            <person name="Turgeon B."/>
            <person name="Goodwin S."/>
            <person name="Spatafora J."/>
            <person name="Crous P."/>
            <person name="Grigoriev I."/>
        </authorList>
    </citation>
    <scope>NUCLEOTIDE SEQUENCE</scope>
    <source>
        <strain evidence="2">CBS 161.51</strain>
    </source>
</reference>
<protein>
    <submittedName>
        <fullName evidence="2">Uncharacterized protein</fullName>
    </submittedName>
</protein>
<dbReference type="AlphaFoldDB" id="A0A6A5T018"/>
<evidence type="ECO:0000256" key="1">
    <source>
        <dbReference type="SAM" id="MobiDB-lite"/>
    </source>
</evidence>